<accession>X1D713</accession>
<name>X1D713_9ZZZZ</name>
<organism evidence="1">
    <name type="scientific">marine sediment metagenome</name>
    <dbReference type="NCBI Taxonomy" id="412755"/>
    <lineage>
        <taxon>unclassified sequences</taxon>
        <taxon>metagenomes</taxon>
        <taxon>ecological metagenomes</taxon>
    </lineage>
</organism>
<protein>
    <submittedName>
        <fullName evidence="1">Uncharacterized protein</fullName>
    </submittedName>
</protein>
<evidence type="ECO:0000313" key="1">
    <source>
        <dbReference type="EMBL" id="GAH16516.1"/>
    </source>
</evidence>
<comment type="caution">
    <text evidence="1">The sequence shown here is derived from an EMBL/GenBank/DDBJ whole genome shotgun (WGS) entry which is preliminary data.</text>
</comment>
<gene>
    <name evidence="1" type="ORF">S01H4_53014</name>
</gene>
<sequence length="86" mass="9778">ETYTESHSEFVEDGLYVGGFSGYDGSGVIETGYNDESRQIYCRRGCTFLMRVKLNGGNKERYAFQWENTDTKGGLCLPTHKPQPRK</sequence>
<proteinExistence type="predicted"/>
<dbReference type="EMBL" id="BART01030343">
    <property type="protein sequence ID" value="GAH16516.1"/>
    <property type="molecule type" value="Genomic_DNA"/>
</dbReference>
<dbReference type="AlphaFoldDB" id="X1D713"/>
<feature type="non-terminal residue" evidence="1">
    <location>
        <position position="1"/>
    </location>
</feature>
<reference evidence="1" key="1">
    <citation type="journal article" date="2014" name="Front. Microbiol.">
        <title>High frequency of phylogenetically diverse reductive dehalogenase-homologous genes in deep subseafloor sedimentary metagenomes.</title>
        <authorList>
            <person name="Kawai M."/>
            <person name="Futagami T."/>
            <person name="Toyoda A."/>
            <person name="Takaki Y."/>
            <person name="Nishi S."/>
            <person name="Hori S."/>
            <person name="Arai W."/>
            <person name="Tsubouchi T."/>
            <person name="Morono Y."/>
            <person name="Uchiyama I."/>
            <person name="Ito T."/>
            <person name="Fujiyama A."/>
            <person name="Inagaki F."/>
            <person name="Takami H."/>
        </authorList>
    </citation>
    <scope>NUCLEOTIDE SEQUENCE</scope>
    <source>
        <strain evidence="1">Expedition CK06-06</strain>
    </source>
</reference>